<name>A0A385Q1G4_9FIRM</name>
<dbReference type="RefSeq" id="WP_111524102.1">
    <property type="nucleotide sequence ID" value="NZ_CP032364.1"/>
</dbReference>
<dbReference type="KEGG" id="lua:D4A81_05410"/>
<organism evidence="1 2">
    <name type="scientific">Lachnoanaerobaculum umeaense</name>
    <dbReference type="NCBI Taxonomy" id="617123"/>
    <lineage>
        <taxon>Bacteria</taxon>
        <taxon>Bacillati</taxon>
        <taxon>Bacillota</taxon>
        <taxon>Clostridia</taxon>
        <taxon>Lachnospirales</taxon>
        <taxon>Lachnospiraceae</taxon>
        <taxon>Lachnoanaerobaculum</taxon>
    </lineage>
</organism>
<evidence type="ECO:0000313" key="1">
    <source>
        <dbReference type="EMBL" id="AYA99417.1"/>
    </source>
</evidence>
<dbReference type="AlphaFoldDB" id="A0A385Q1G4"/>
<dbReference type="Proteomes" id="UP000265562">
    <property type="component" value="Chromosome"/>
</dbReference>
<keyword evidence="2" id="KW-1185">Reference proteome</keyword>
<evidence type="ECO:0000313" key="2">
    <source>
        <dbReference type="Proteomes" id="UP000265562"/>
    </source>
</evidence>
<protein>
    <submittedName>
        <fullName evidence="1">Zinc ribbon domain-containing protein</fullName>
    </submittedName>
</protein>
<accession>A0A385Q1G4</accession>
<dbReference type="PROSITE" id="PS51257">
    <property type="entry name" value="PROKAR_LIPOPROTEIN"/>
    <property type="match status" value="1"/>
</dbReference>
<dbReference type="OrthoDB" id="2017440at2"/>
<gene>
    <name evidence="1" type="ORF">D4A81_05410</name>
</gene>
<dbReference type="InterPro" id="IPR026870">
    <property type="entry name" value="Zinc_ribbon_dom"/>
</dbReference>
<proteinExistence type="predicted"/>
<sequence>MKSKLKYLICLFAFLFLTACGGVVNTDMSFDDSFSGSRVMTYTISNSDYTSYVQKDLTTVESTLRELCPQDIEITSFNQDDENIVVVFTISFISEEDYKTKVNNILSAEGIDIVPNVTFLKSDAVFAKGLAYQENFSSDDLLKWMRDGIMGNGFVTSSYESYIFSSSYISLIINGEEYEKDASMSIIDVNTAKYLPIDSVEFDTVLNKDGTIDRTIDVNIPDSTFVKAKDEIEQFMASRVGDIGSGTWTEDASIHIFTIEGKGLGIDECKKMTENFTGKSVGDIVLMTASELKASYAEENSTDDDESEDSDSKYYTLAKQHIFYKNYFWSENIDLEDYISNRDNCVRFNYFVNPQNGYEGIVAFDDNVSESTDISLNGSDGDSNVLLFSGYCKSADLNVEVNVMPSVSKYKHIVDITPTGNIKRNITVVFKESFNENDVKKLEEKLKIVFEKTKIKLDKIELNGSDLEVKISSNLSVDDDTKMWEDATGYSRDSTNLDIDKKGYFVSKQNIKFTDDFHHELFTAGDVESYEYRVKNAGKPIRKSGYISGGFDSAEAKFSGNDFVIKGENVVMSHYKAPSIVSVRTNYIKYIILTIVAVTAIFIIAVLLVIQIKKSKKKVAKSGNSVYNNTQADAVFCPHCGTKNKSDDKFCSSCGKEIS</sequence>
<dbReference type="Pfam" id="PF13240">
    <property type="entry name" value="Zn_Ribbon_1"/>
    <property type="match status" value="1"/>
</dbReference>
<dbReference type="EMBL" id="CP032364">
    <property type="protein sequence ID" value="AYA99417.1"/>
    <property type="molecule type" value="Genomic_DNA"/>
</dbReference>
<reference evidence="1 2" key="1">
    <citation type="submission" date="2018-09" db="EMBL/GenBank/DDBJ databases">
        <title>Genome sequencing of Lachnoanaerobaculum umeaense DSM 23576.</title>
        <authorList>
            <person name="Kook J.-K."/>
            <person name="Park S.-N."/>
            <person name="Lim Y.K."/>
        </authorList>
    </citation>
    <scope>NUCLEOTIDE SEQUENCE [LARGE SCALE GENOMIC DNA]</scope>
    <source>
        <strain evidence="2">DSM 23576 \ CCUG 58757</strain>
    </source>
</reference>